<dbReference type="Proteomes" id="UP000005096">
    <property type="component" value="Chromosome"/>
</dbReference>
<evidence type="ECO:0000313" key="2">
    <source>
        <dbReference type="Proteomes" id="UP000005096"/>
    </source>
</evidence>
<dbReference type="eggNOG" id="COG2423">
    <property type="taxonomic scope" value="Bacteria"/>
</dbReference>
<dbReference type="InterPro" id="IPR023401">
    <property type="entry name" value="ODC_N"/>
</dbReference>
<dbReference type="Pfam" id="PF02423">
    <property type="entry name" value="OCD_Mu_crystall"/>
    <property type="match status" value="1"/>
</dbReference>
<dbReference type="HOGENOM" id="CLU_042088_3_1_0"/>
<gene>
    <name evidence="1" type="ORF">Apau_1768</name>
</gene>
<dbReference type="PANTHER" id="PTHR13812">
    <property type="entry name" value="KETIMINE REDUCTASE MU-CRYSTALLIN"/>
    <property type="match status" value="1"/>
</dbReference>
<dbReference type="OrthoDB" id="9792005at2"/>
<sequence length="324" mass="34909">MEVLWLSRGDVASLGVTMVEAMAEVERGFRLKGQGKVEMPAKIGVHTRPDCFLHAMPCFVSGEVDVSGLKWVGGYPPNQAKGLPYITGIYCLNDCETGFPLSVMDASWLTALRTGAATGVCARHLAAPGAEVAGMVGLGVQARTSLLALREALPNLRRVQVYDLFPSQTGRFVADQEPLLPGVELVPCLEAEAAVREADVTVTCVPIVTDPKRFIPAAWLKPDALAISVDYDAAYCEDVMAGLFVCDDREQYLWTQEHGVYFRGYPGAEGIYGDMGDLCAGKTPPAREGRRGAVLMGIALDDALVGSLLYRRARERGVGKTLEL</sequence>
<dbReference type="PaxDb" id="584708-Apau_1768"/>
<name>E3CVJ3_9BACT</name>
<dbReference type="AlphaFoldDB" id="E3CVJ3"/>
<keyword evidence="1" id="KW-0456">Lyase</keyword>
<dbReference type="EMBL" id="CM001022">
    <property type="protein sequence ID" value="EFQ24184.1"/>
    <property type="molecule type" value="Genomic_DNA"/>
</dbReference>
<protein>
    <submittedName>
        <fullName evidence="1">Ornithine cyclodeaminase</fullName>
        <ecNumber evidence="1">4.3.1.12</ecNumber>
    </submittedName>
</protein>
<dbReference type="SUPFAM" id="SSF51735">
    <property type="entry name" value="NAD(P)-binding Rossmann-fold domains"/>
    <property type="match status" value="1"/>
</dbReference>
<dbReference type="Gene3D" id="3.40.50.720">
    <property type="entry name" value="NAD(P)-binding Rossmann-like Domain"/>
    <property type="match status" value="1"/>
</dbReference>
<dbReference type="GO" id="GO:0005737">
    <property type="term" value="C:cytoplasm"/>
    <property type="evidence" value="ECO:0007669"/>
    <property type="project" value="TreeGrafter"/>
</dbReference>
<dbReference type="InterPro" id="IPR036291">
    <property type="entry name" value="NAD(P)-bd_dom_sf"/>
</dbReference>
<dbReference type="STRING" id="584708.Apau_1768"/>
<evidence type="ECO:0000313" key="1">
    <source>
        <dbReference type="EMBL" id="EFQ24184.1"/>
    </source>
</evidence>
<reference evidence="1 2" key="1">
    <citation type="journal article" date="2010" name="Stand. Genomic Sci.">
        <title>Non-contiguous finished genome sequence of Aminomonas paucivorans type strain (GLU-3).</title>
        <authorList>
            <person name="Pitluck S."/>
            <person name="Yasawong M."/>
            <person name="Held B."/>
            <person name="Lapidus A."/>
            <person name="Nolan M."/>
            <person name="Copeland A."/>
            <person name="Lucas S."/>
            <person name="Del Rio T.G."/>
            <person name="Tice H."/>
            <person name="Cheng J.F."/>
            <person name="Chertkov O."/>
            <person name="Goodwin L."/>
            <person name="Tapia R."/>
            <person name="Han C."/>
            <person name="Liolios K."/>
            <person name="Ivanova N."/>
            <person name="Mavromatis K."/>
            <person name="Ovchinnikova G."/>
            <person name="Pati A."/>
            <person name="Chen A."/>
            <person name="Palaniappan K."/>
            <person name="Land M."/>
            <person name="Hauser L."/>
            <person name="Chang Y.J."/>
            <person name="Jeffries C.D."/>
            <person name="Pukall R."/>
            <person name="Spring S."/>
            <person name="Rohde M."/>
            <person name="Sikorski J."/>
            <person name="Goker M."/>
            <person name="Woyke T."/>
            <person name="Bristow J."/>
            <person name="Eisen J.A."/>
            <person name="Markowitz V."/>
            <person name="Hugenholtz P."/>
            <person name="Kyrpides N.C."/>
            <person name="Klenk H.P."/>
        </authorList>
    </citation>
    <scope>NUCLEOTIDE SEQUENCE [LARGE SCALE GENOMIC DNA]</scope>
    <source>
        <strain evidence="1 2">DSM 12260</strain>
    </source>
</reference>
<accession>E3CVJ3</accession>
<dbReference type="InterPro" id="IPR003462">
    <property type="entry name" value="ODC_Mu_crystall"/>
</dbReference>
<dbReference type="Gene3D" id="3.30.1780.10">
    <property type="entry name" value="ornithine cyclodeaminase, domain 1"/>
    <property type="match status" value="1"/>
</dbReference>
<organism evidence="1 2">
    <name type="scientific">Aminomonas paucivorans DSM 12260</name>
    <dbReference type="NCBI Taxonomy" id="584708"/>
    <lineage>
        <taxon>Bacteria</taxon>
        <taxon>Thermotogati</taxon>
        <taxon>Synergistota</taxon>
        <taxon>Synergistia</taxon>
        <taxon>Synergistales</taxon>
        <taxon>Synergistaceae</taxon>
        <taxon>Aminomonas</taxon>
    </lineage>
</organism>
<dbReference type="PANTHER" id="PTHR13812:SF19">
    <property type="entry name" value="KETIMINE REDUCTASE MU-CRYSTALLIN"/>
    <property type="match status" value="1"/>
</dbReference>
<proteinExistence type="predicted"/>
<dbReference type="GO" id="GO:0008473">
    <property type="term" value="F:ornithine cyclodeaminase activity"/>
    <property type="evidence" value="ECO:0007669"/>
    <property type="project" value="UniProtKB-EC"/>
</dbReference>
<dbReference type="PIRSF" id="PIRSF001439">
    <property type="entry name" value="CryM"/>
    <property type="match status" value="1"/>
</dbReference>
<dbReference type="EC" id="4.3.1.12" evidence="1"/>
<keyword evidence="2" id="KW-1185">Reference proteome</keyword>
<dbReference type="RefSeq" id="WP_006301407.1">
    <property type="nucleotide sequence ID" value="NZ_CM001022.1"/>
</dbReference>